<evidence type="ECO:0000313" key="1">
    <source>
        <dbReference type="EMBL" id="KEJ82901.1"/>
    </source>
</evidence>
<keyword evidence="2" id="KW-1185">Reference proteome</keyword>
<name>A0A073I094_9SPIT</name>
<comment type="caution">
    <text evidence="1">The sequence shown here is derived from an EMBL/GenBank/DDBJ whole genome shotgun (WGS) entry which is preliminary data.</text>
</comment>
<dbReference type="AlphaFoldDB" id="A0A073I094"/>
<sequence>MQSQPVKGLQIGGERVQLGKQTKKEIVECYNKLSEMTEAKPNWSKVTKQETQRWMTNQLPTDFVKNRLWKKALLNATSMKLKGKMVLMEKCWQKMDILRNWQMQRQQNGQIKGCSQNTQKKGDQYCLVRIYENNNLNLAIKCLLWQTLTQAKQSKKQNSKQNTGAKM</sequence>
<protein>
    <submittedName>
        <fullName evidence="1">Uncharacterized protein</fullName>
    </submittedName>
</protein>
<dbReference type="Proteomes" id="UP000053232">
    <property type="component" value="Unassembled WGS sequence"/>
</dbReference>
<proteinExistence type="predicted"/>
<accession>A0A073I094</accession>
<evidence type="ECO:0000313" key="2">
    <source>
        <dbReference type="Proteomes" id="UP000053232"/>
    </source>
</evidence>
<organism evidence="1 2">
    <name type="scientific">Oxytricha trifallax</name>
    <dbReference type="NCBI Taxonomy" id="1172189"/>
    <lineage>
        <taxon>Eukaryota</taxon>
        <taxon>Sar</taxon>
        <taxon>Alveolata</taxon>
        <taxon>Ciliophora</taxon>
        <taxon>Intramacronucleata</taxon>
        <taxon>Spirotrichea</taxon>
        <taxon>Stichotrichia</taxon>
        <taxon>Sporadotrichida</taxon>
        <taxon>Oxytrichidae</taxon>
        <taxon>Oxytrichinae</taxon>
        <taxon>Oxytricha</taxon>
    </lineage>
</organism>
<reference evidence="2" key="1">
    <citation type="journal article" date="2014" name="Cell">
        <title>The Architecture of a Scrambled Genome Reveals Massive Levels of Genomic Rearrangement during Development.</title>
        <authorList>
            <person name="Chen X."/>
            <person name="Bracht J.R."/>
            <person name="Goldman A.D."/>
            <person name="Dolzhenko E."/>
            <person name="Clay D.M."/>
            <person name="Swart E.C."/>
            <person name="Perlman D.H."/>
            <person name="Doak T.G."/>
            <person name="Stuart A."/>
            <person name="Amemiya C.T."/>
            <person name="Sebra R.P."/>
            <person name="Landweber L.F."/>
        </authorList>
    </citation>
    <scope>NUCLEOTIDE SEQUENCE [LARGE SCALE GENOMIC DNA]</scope>
    <source>
        <strain evidence="2">JRB310</strain>
    </source>
</reference>
<dbReference type="EMBL" id="ARYC01002369">
    <property type="protein sequence ID" value="KEJ82901.1"/>
    <property type="molecule type" value="Genomic_DNA"/>
</dbReference>
<gene>
    <name evidence="1" type="ORF">OXYTRIMIC_401</name>
</gene>